<evidence type="ECO:0000256" key="3">
    <source>
        <dbReference type="ARBA" id="ARBA00022617"/>
    </source>
</evidence>
<dbReference type="InterPro" id="IPR012292">
    <property type="entry name" value="Globin/Proto"/>
</dbReference>
<name>A0A841IY71_9SPHN</name>
<reference evidence="6 7" key="1">
    <citation type="submission" date="2020-08" db="EMBL/GenBank/DDBJ databases">
        <title>Genomic Encyclopedia of Type Strains, Phase IV (KMG-IV): sequencing the most valuable type-strain genomes for metagenomic binning, comparative biology and taxonomic classification.</title>
        <authorList>
            <person name="Goeker M."/>
        </authorList>
    </citation>
    <scope>NUCLEOTIDE SEQUENCE [LARGE SCALE GENOMIC DNA]</scope>
    <source>
        <strain evidence="6 7">DSM 102255</strain>
    </source>
</reference>
<evidence type="ECO:0000256" key="2">
    <source>
        <dbReference type="ARBA" id="ARBA00022448"/>
    </source>
</evidence>
<dbReference type="AlphaFoldDB" id="A0A841IY71"/>
<sequence length="141" mass="15304">MEKAQTPFERLGGNAAVAGIVDRFYALMDSDPAYADLRALHAADLSSASHGLKLFLNAWLGGPRDWFERGLCVMSLHRRFPIPVEVAAQWADAMARAIAGQPGVDRELGQAMAERLGHMAQAMINREGDPRNAAPHLAVVD</sequence>
<keyword evidence="5" id="KW-0408">Iron</keyword>
<evidence type="ECO:0000256" key="5">
    <source>
        <dbReference type="ARBA" id="ARBA00023004"/>
    </source>
</evidence>
<dbReference type="GO" id="GO:0046872">
    <property type="term" value="F:metal ion binding"/>
    <property type="evidence" value="ECO:0007669"/>
    <property type="project" value="UniProtKB-KW"/>
</dbReference>
<dbReference type="EMBL" id="JACIJP010000001">
    <property type="protein sequence ID" value="MBB6123603.1"/>
    <property type="molecule type" value="Genomic_DNA"/>
</dbReference>
<gene>
    <name evidence="6" type="ORF">FHS92_001310</name>
</gene>
<evidence type="ECO:0000313" key="7">
    <source>
        <dbReference type="Proteomes" id="UP000552700"/>
    </source>
</evidence>
<keyword evidence="7" id="KW-1185">Reference proteome</keyword>
<dbReference type="Pfam" id="PF01152">
    <property type="entry name" value="Bac_globin"/>
    <property type="match status" value="1"/>
</dbReference>
<evidence type="ECO:0000256" key="1">
    <source>
        <dbReference type="ARBA" id="ARBA00001971"/>
    </source>
</evidence>
<keyword evidence="3" id="KW-0349">Heme</keyword>
<evidence type="ECO:0000256" key="4">
    <source>
        <dbReference type="ARBA" id="ARBA00022723"/>
    </source>
</evidence>
<evidence type="ECO:0000313" key="6">
    <source>
        <dbReference type="EMBL" id="MBB6123603.1"/>
    </source>
</evidence>
<accession>A0A841IY71</accession>
<dbReference type="Gene3D" id="1.10.490.10">
    <property type="entry name" value="Globins"/>
    <property type="match status" value="1"/>
</dbReference>
<dbReference type="InterPro" id="IPR019795">
    <property type="entry name" value="Globin_bac-like_CS"/>
</dbReference>
<keyword evidence="2" id="KW-0813">Transport</keyword>
<dbReference type="GO" id="GO:0020037">
    <property type="term" value="F:heme binding"/>
    <property type="evidence" value="ECO:0007669"/>
    <property type="project" value="InterPro"/>
</dbReference>
<dbReference type="GO" id="GO:0015671">
    <property type="term" value="P:oxygen transport"/>
    <property type="evidence" value="ECO:0007669"/>
    <property type="project" value="InterPro"/>
</dbReference>
<comment type="cofactor">
    <cofactor evidence="1">
        <name>heme</name>
        <dbReference type="ChEBI" id="CHEBI:30413"/>
    </cofactor>
</comment>
<dbReference type="PROSITE" id="PS01213">
    <property type="entry name" value="GLOBIN_FAM_2"/>
    <property type="match status" value="1"/>
</dbReference>
<comment type="caution">
    <text evidence="6">The sequence shown here is derived from an EMBL/GenBank/DDBJ whole genome shotgun (WGS) entry which is preliminary data.</text>
</comment>
<dbReference type="RefSeq" id="WP_184078612.1">
    <property type="nucleotide sequence ID" value="NZ_JACIJP010000001.1"/>
</dbReference>
<proteinExistence type="predicted"/>
<dbReference type="GO" id="GO:0019825">
    <property type="term" value="F:oxygen binding"/>
    <property type="evidence" value="ECO:0007669"/>
    <property type="project" value="InterPro"/>
</dbReference>
<dbReference type="InterPro" id="IPR001486">
    <property type="entry name" value="Hemoglobin_trunc"/>
</dbReference>
<dbReference type="Proteomes" id="UP000552700">
    <property type="component" value="Unassembled WGS sequence"/>
</dbReference>
<keyword evidence="4" id="KW-0479">Metal-binding</keyword>
<dbReference type="InterPro" id="IPR009050">
    <property type="entry name" value="Globin-like_sf"/>
</dbReference>
<organism evidence="6 7">
    <name type="scientific">Sphingobium subterraneum</name>
    <dbReference type="NCBI Taxonomy" id="627688"/>
    <lineage>
        <taxon>Bacteria</taxon>
        <taxon>Pseudomonadati</taxon>
        <taxon>Pseudomonadota</taxon>
        <taxon>Alphaproteobacteria</taxon>
        <taxon>Sphingomonadales</taxon>
        <taxon>Sphingomonadaceae</taxon>
        <taxon>Sphingobium</taxon>
    </lineage>
</organism>
<dbReference type="SUPFAM" id="SSF46458">
    <property type="entry name" value="Globin-like"/>
    <property type="match status" value="1"/>
</dbReference>
<protein>
    <submittedName>
        <fullName evidence="6">Hemoglobin</fullName>
    </submittedName>
</protein>